<dbReference type="InterPro" id="IPR031303">
    <property type="entry name" value="C5_meth_CS"/>
</dbReference>
<dbReference type="PROSITE" id="PS00095">
    <property type="entry name" value="C5_MTASE_2"/>
    <property type="match status" value="1"/>
</dbReference>
<dbReference type="EC" id="2.1.1.37" evidence="7"/>
<dbReference type="InterPro" id="IPR018117">
    <property type="entry name" value="C5_DNA_meth_AS"/>
</dbReference>
<keyword evidence="4" id="KW-0680">Restriction system</keyword>
<organism evidence="8 9">
    <name type="scientific">Pannus brasiliensis CCIBt3594</name>
    <dbReference type="NCBI Taxonomy" id="1427578"/>
    <lineage>
        <taxon>Bacteria</taxon>
        <taxon>Bacillati</taxon>
        <taxon>Cyanobacteriota</taxon>
        <taxon>Cyanophyceae</taxon>
        <taxon>Oscillatoriophycideae</taxon>
        <taxon>Chroococcales</taxon>
        <taxon>Microcystaceae</taxon>
        <taxon>Pannus</taxon>
    </lineage>
</organism>
<evidence type="ECO:0000313" key="9">
    <source>
        <dbReference type="Proteomes" id="UP001328733"/>
    </source>
</evidence>
<evidence type="ECO:0000256" key="6">
    <source>
        <dbReference type="RuleBase" id="RU000416"/>
    </source>
</evidence>
<dbReference type="PANTHER" id="PTHR10629:SF52">
    <property type="entry name" value="DNA (CYTOSINE-5)-METHYLTRANSFERASE 1"/>
    <property type="match status" value="1"/>
</dbReference>
<evidence type="ECO:0000256" key="1">
    <source>
        <dbReference type="ARBA" id="ARBA00022603"/>
    </source>
</evidence>
<dbReference type="InterPro" id="IPR029063">
    <property type="entry name" value="SAM-dependent_MTases_sf"/>
</dbReference>
<evidence type="ECO:0000256" key="4">
    <source>
        <dbReference type="ARBA" id="ARBA00022747"/>
    </source>
</evidence>
<dbReference type="GO" id="GO:0009307">
    <property type="term" value="P:DNA restriction-modification system"/>
    <property type="evidence" value="ECO:0007669"/>
    <property type="project" value="UniProtKB-KW"/>
</dbReference>
<evidence type="ECO:0000256" key="3">
    <source>
        <dbReference type="ARBA" id="ARBA00022691"/>
    </source>
</evidence>
<dbReference type="GO" id="GO:0003677">
    <property type="term" value="F:DNA binding"/>
    <property type="evidence" value="ECO:0007669"/>
    <property type="project" value="TreeGrafter"/>
</dbReference>
<keyword evidence="2 5" id="KW-0808">Transferase</keyword>
<name>A0AAW9QZV3_9CHRO</name>
<keyword evidence="1 5" id="KW-0489">Methyltransferase</keyword>
<dbReference type="PROSITE" id="PS51679">
    <property type="entry name" value="SAM_MT_C5"/>
    <property type="match status" value="1"/>
</dbReference>
<dbReference type="AlphaFoldDB" id="A0AAW9QZV3"/>
<dbReference type="NCBIfam" id="TIGR00675">
    <property type="entry name" value="dcm"/>
    <property type="match status" value="1"/>
</dbReference>
<dbReference type="PRINTS" id="PR00105">
    <property type="entry name" value="C5METTRFRASE"/>
</dbReference>
<keyword evidence="9" id="KW-1185">Reference proteome</keyword>
<dbReference type="Gene3D" id="3.40.50.150">
    <property type="entry name" value="Vaccinia Virus protein VP39"/>
    <property type="match status" value="1"/>
</dbReference>
<comment type="caution">
    <text evidence="8">The sequence shown here is derived from an EMBL/GenBank/DDBJ whole genome shotgun (WGS) entry which is preliminary data.</text>
</comment>
<evidence type="ECO:0000256" key="5">
    <source>
        <dbReference type="PROSITE-ProRule" id="PRU01016"/>
    </source>
</evidence>
<protein>
    <recommendedName>
        <fullName evidence="7">Cytosine-specific methyltransferase</fullName>
        <ecNumber evidence="7">2.1.1.37</ecNumber>
    </recommendedName>
</protein>
<dbReference type="PANTHER" id="PTHR10629">
    <property type="entry name" value="CYTOSINE-SPECIFIC METHYLTRANSFERASE"/>
    <property type="match status" value="1"/>
</dbReference>
<comment type="catalytic activity">
    <reaction evidence="7">
        <text>a 2'-deoxycytidine in DNA + S-adenosyl-L-methionine = a 5-methyl-2'-deoxycytidine in DNA + S-adenosyl-L-homocysteine + H(+)</text>
        <dbReference type="Rhea" id="RHEA:13681"/>
        <dbReference type="Rhea" id="RHEA-COMP:11369"/>
        <dbReference type="Rhea" id="RHEA-COMP:11370"/>
        <dbReference type="ChEBI" id="CHEBI:15378"/>
        <dbReference type="ChEBI" id="CHEBI:57856"/>
        <dbReference type="ChEBI" id="CHEBI:59789"/>
        <dbReference type="ChEBI" id="CHEBI:85452"/>
        <dbReference type="ChEBI" id="CHEBI:85454"/>
        <dbReference type="EC" id="2.1.1.37"/>
    </reaction>
</comment>
<dbReference type="EMBL" id="JBAFSM010000046">
    <property type="protein sequence ID" value="MEG3439341.1"/>
    <property type="molecule type" value="Genomic_DNA"/>
</dbReference>
<dbReference type="SUPFAM" id="SSF53335">
    <property type="entry name" value="S-adenosyl-L-methionine-dependent methyltransferases"/>
    <property type="match status" value="1"/>
</dbReference>
<keyword evidence="3 5" id="KW-0949">S-adenosyl-L-methionine</keyword>
<evidence type="ECO:0000256" key="7">
    <source>
        <dbReference type="RuleBase" id="RU000417"/>
    </source>
</evidence>
<dbReference type="Proteomes" id="UP001328733">
    <property type="component" value="Unassembled WGS sequence"/>
</dbReference>
<accession>A0AAW9QZV3</accession>
<comment type="similarity">
    <text evidence="5 6">Belongs to the class I-like SAM-binding methyltransferase superfamily. C5-methyltransferase family.</text>
</comment>
<dbReference type="InterPro" id="IPR001525">
    <property type="entry name" value="C5_MeTfrase"/>
</dbReference>
<proteinExistence type="inferred from homology"/>
<feature type="active site" evidence="5">
    <location>
        <position position="117"/>
    </location>
</feature>
<gene>
    <name evidence="8" type="primary">dcm</name>
    <name evidence="8" type="ORF">V0288_19600</name>
</gene>
<dbReference type="PROSITE" id="PS00094">
    <property type="entry name" value="C5_MTASE_1"/>
    <property type="match status" value="1"/>
</dbReference>
<sequence>MSATKRVLSLFSGCGGMDLGLEGDFRVHRDCVNEAIYPHWIAEKEGDRVLLAKTSFETVFANDVTPIARNSWIPYFEKRGRKDAFHLGSIVDLVKATERGEFRFPENIDLVTGGFPCQDFSVSGKRKGFESHKSHTGKLLEETEDKLAENRGKLYYWMKQAIELTLPNAFIAENVKGLISLTNAKEIIEEDFRSIGEKGYLVLPKLLFAPDYGVPQRRERILFIGLNKAFLRPEVVEALQSGELDPFPAKTHAPNPMYPGKAYSTVRSILAGLREPEEETRDLAQMKYSRAKHYGKMQGQVEVDLNGLSPTIRSEHHGNIEFRRLSRELGGKHVEELESGLKMRRLTVRECARIQTFPDDYEFVREKTNSPDYPLSATDGYKLIGNAVPPLLAYHLARHLESIWGDLFE</sequence>
<dbReference type="Gene3D" id="3.90.120.10">
    <property type="entry name" value="DNA Methylase, subunit A, domain 2"/>
    <property type="match status" value="1"/>
</dbReference>
<reference evidence="8 9" key="1">
    <citation type="submission" date="2024-01" db="EMBL/GenBank/DDBJ databases">
        <title>Genomic insights into the taxonomy and metabolism of the cyanobacterium Pannus brasiliensis CCIBt3594.</title>
        <authorList>
            <person name="Machado M."/>
            <person name="Botero N.B."/>
            <person name="Andreote A.P.D."/>
            <person name="Feitosa A.M.T."/>
            <person name="Popin R."/>
            <person name="Sivonen K."/>
            <person name="Fiore M.F."/>
        </authorList>
    </citation>
    <scope>NUCLEOTIDE SEQUENCE [LARGE SCALE GENOMIC DNA]</scope>
    <source>
        <strain evidence="8 9">CCIBt3594</strain>
    </source>
</reference>
<dbReference type="InterPro" id="IPR050390">
    <property type="entry name" value="C5-Methyltransferase"/>
</dbReference>
<dbReference type="Pfam" id="PF00145">
    <property type="entry name" value="DNA_methylase"/>
    <property type="match status" value="1"/>
</dbReference>
<dbReference type="GO" id="GO:0003886">
    <property type="term" value="F:DNA (cytosine-5-)-methyltransferase activity"/>
    <property type="evidence" value="ECO:0007669"/>
    <property type="project" value="UniProtKB-EC"/>
</dbReference>
<dbReference type="GO" id="GO:0032259">
    <property type="term" value="P:methylation"/>
    <property type="evidence" value="ECO:0007669"/>
    <property type="project" value="UniProtKB-KW"/>
</dbReference>
<evidence type="ECO:0000256" key="2">
    <source>
        <dbReference type="ARBA" id="ARBA00022679"/>
    </source>
</evidence>
<evidence type="ECO:0000313" key="8">
    <source>
        <dbReference type="EMBL" id="MEG3439341.1"/>
    </source>
</evidence>
<dbReference type="RefSeq" id="WP_332866827.1">
    <property type="nucleotide sequence ID" value="NZ_JBAFSM010000046.1"/>
</dbReference>
<dbReference type="GO" id="GO:0044027">
    <property type="term" value="P:negative regulation of gene expression via chromosomal CpG island methylation"/>
    <property type="evidence" value="ECO:0007669"/>
    <property type="project" value="TreeGrafter"/>
</dbReference>